<dbReference type="Proteomes" id="UP000822688">
    <property type="component" value="Chromosome 4"/>
</dbReference>
<dbReference type="SUPFAM" id="SSF48452">
    <property type="entry name" value="TPR-like"/>
    <property type="match status" value="1"/>
</dbReference>
<feature type="compositionally biased region" description="Acidic residues" evidence="2">
    <location>
        <begin position="918"/>
        <end position="929"/>
    </location>
</feature>
<evidence type="ECO:0000256" key="2">
    <source>
        <dbReference type="SAM" id="MobiDB-lite"/>
    </source>
</evidence>
<feature type="compositionally biased region" description="Basic and acidic residues" evidence="2">
    <location>
        <begin position="900"/>
        <end position="917"/>
    </location>
</feature>
<feature type="compositionally biased region" description="Basic and acidic residues" evidence="2">
    <location>
        <begin position="97"/>
        <end position="124"/>
    </location>
</feature>
<feature type="region of interest" description="Disordered" evidence="2">
    <location>
        <begin position="227"/>
        <end position="253"/>
    </location>
</feature>
<keyword evidence="1" id="KW-0175">Coiled coil</keyword>
<feature type="compositionally biased region" description="Low complexity" evidence="2">
    <location>
        <begin position="1065"/>
        <end position="1084"/>
    </location>
</feature>
<dbReference type="SMART" id="SM00028">
    <property type="entry name" value="TPR"/>
    <property type="match status" value="7"/>
</dbReference>
<feature type="compositionally biased region" description="Polar residues" evidence="2">
    <location>
        <begin position="130"/>
        <end position="143"/>
    </location>
</feature>
<feature type="region of interest" description="Disordered" evidence="2">
    <location>
        <begin position="55"/>
        <end position="193"/>
    </location>
</feature>
<accession>A0A8T0I5X8</accession>
<feature type="region of interest" description="Disordered" evidence="2">
    <location>
        <begin position="371"/>
        <end position="401"/>
    </location>
</feature>
<feature type="compositionally biased region" description="Basic and acidic residues" evidence="2">
    <location>
        <begin position="79"/>
        <end position="90"/>
    </location>
</feature>
<comment type="caution">
    <text evidence="3">The sequence shown here is derived from an EMBL/GenBank/DDBJ whole genome shotgun (WGS) entry which is preliminary data.</text>
</comment>
<feature type="region of interest" description="Disordered" evidence="2">
    <location>
        <begin position="835"/>
        <end position="1014"/>
    </location>
</feature>
<name>A0A8T0I5X8_CERPU</name>
<evidence type="ECO:0000256" key="1">
    <source>
        <dbReference type="SAM" id="Coils"/>
    </source>
</evidence>
<reference evidence="3" key="1">
    <citation type="submission" date="2020-06" db="EMBL/GenBank/DDBJ databases">
        <title>WGS assembly of Ceratodon purpureus strain R40.</title>
        <authorList>
            <person name="Carey S.B."/>
            <person name="Jenkins J."/>
            <person name="Shu S."/>
            <person name="Lovell J.T."/>
            <person name="Sreedasyam A."/>
            <person name="Maumus F."/>
            <person name="Tiley G.P."/>
            <person name="Fernandez-Pozo N."/>
            <person name="Barry K."/>
            <person name="Chen C."/>
            <person name="Wang M."/>
            <person name="Lipzen A."/>
            <person name="Daum C."/>
            <person name="Saski C.A."/>
            <person name="Payton A.C."/>
            <person name="Mcbreen J.C."/>
            <person name="Conrad R.E."/>
            <person name="Kollar L.M."/>
            <person name="Olsson S."/>
            <person name="Huttunen S."/>
            <person name="Landis J.B."/>
            <person name="Wickett N.J."/>
            <person name="Johnson M.G."/>
            <person name="Rensing S.A."/>
            <person name="Grimwood J."/>
            <person name="Schmutz J."/>
            <person name="Mcdaniel S.F."/>
        </authorList>
    </citation>
    <scope>NUCLEOTIDE SEQUENCE</scope>
    <source>
        <strain evidence="3">R40</strain>
    </source>
</reference>
<dbReference type="PANTHER" id="PTHR47553">
    <property type="entry name" value="MYOSIN-11"/>
    <property type="match status" value="1"/>
</dbReference>
<dbReference type="InterPro" id="IPR011990">
    <property type="entry name" value="TPR-like_helical_dom_sf"/>
</dbReference>
<dbReference type="EMBL" id="CM026424">
    <property type="protein sequence ID" value="KAG0578854.1"/>
    <property type="molecule type" value="Genomic_DNA"/>
</dbReference>
<organism evidence="3 4">
    <name type="scientific">Ceratodon purpureus</name>
    <name type="common">Fire moss</name>
    <name type="synonym">Dicranum purpureum</name>
    <dbReference type="NCBI Taxonomy" id="3225"/>
    <lineage>
        <taxon>Eukaryota</taxon>
        <taxon>Viridiplantae</taxon>
        <taxon>Streptophyta</taxon>
        <taxon>Embryophyta</taxon>
        <taxon>Bryophyta</taxon>
        <taxon>Bryophytina</taxon>
        <taxon>Bryopsida</taxon>
        <taxon>Dicranidae</taxon>
        <taxon>Pseudoditrichales</taxon>
        <taxon>Ditrichaceae</taxon>
        <taxon>Ceratodon</taxon>
    </lineage>
</organism>
<feature type="compositionally biased region" description="Acidic residues" evidence="2">
    <location>
        <begin position="468"/>
        <end position="484"/>
    </location>
</feature>
<dbReference type="InterPro" id="IPR019734">
    <property type="entry name" value="TPR_rpt"/>
</dbReference>
<feature type="region of interest" description="Disordered" evidence="2">
    <location>
        <begin position="457"/>
        <end position="521"/>
    </location>
</feature>
<feature type="region of interest" description="Disordered" evidence="2">
    <location>
        <begin position="319"/>
        <end position="340"/>
    </location>
</feature>
<feature type="compositionally biased region" description="Basic and acidic residues" evidence="2">
    <location>
        <begin position="877"/>
        <end position="886"/>
    </location>
</feature>
<feature type="compositionally biased region" description="Basic and acidic residues" evidence="2">
    <location>
        <begin position="180"/>
        <end position="193"/>
    </location>
</feature>
<feature type="compositionally biased region" description="Polar residues" evidence="2">
    <location>
        <begin position="694"/>
        <end position="722"/>
    </location>
</feature>
<feature type="compositionally biased region" description="Basic and acidic residues" evidence="2">
    <location>
        <begin position="144"/>
        <end position="170"/>
    </location>
</feature>
<feature type="compositionally biased region" description="Basic and acidic residues" evidence="2">
    <location>
        <begin position="852"/>
        <end position="862"/>
    </location>
</feature>
<feature type="compositionally biased region" description="Basic and acidic residues" evidence="2">
    <location>
        <begin position="1128"/>
        <end position="1146"/>
    </location>
</feature>
<sequence length="1308" mass="141419">MPKRKTLKGCLILVAGGSKASSKDEGTDALLKQILKPDGKSGGDEVNLDSILASVTDNDSDDHEIASPSRENAPVSPTKLHEEAQEEKKRYSTLKKQGKDAEALKAFKRAKELERQAEAREKEIRHQRRVSTGSLVGQHSKVSPSKEDHASPDAERSSLNRRKSEFGENQKKRRTPSQDLAKEKGASSEKDDFLQELKALGWSDKEIREAEKKPAAKSEEQLLAELAAEVRSKSDRAATSAAPGPNDAMSTQITVHKRQALALKREGRLAEAKDELRKAKMLEKQAEEMALLGEAGGEDEASDDDEIHALIRRLEREEKLKGNAGKGGASQSIPEDFGLGFSFVDDDDDAHVEVDDDDLDDPEMTAALKAMGWEEDAAGSERTSKPHSKVTKPTQATGPGLKEQILARKRKALALKREGKIAEARAELAEAKKLEQQLENLGGVTTTSTIAKAPAQVSEPVFDVSDDKIEETEEKVEVTDEDMRDPEMMAALRAMGFGDDESTPSHEAVTPVTKPDPVQESSLKQEILGIKRQALALKREGRIDEARDTLRRAKVLEQQLDDLQAVSQRQEETPKLIKESRELRRGAQALPALSGVLNFGDEGEEEDVEVDNADLADPDIAAALAAIGWQEDPSDKTTDFPVAVPKNEGPSPRAAVVSDSMPANLRPVGEFQPQIVETKKVEVKKVATKESESTPSDSANPVPSPATSNPVISNKTKSQLQQELLGRKRRALALKREGKSDEARIELQEAKIIEQQLADLEKGLAVIQVAESVPVASVQTAQPPTQQAFGQLLKQDPAPSRPIYLDDEPVDEVEVTDDDMQDPALLAALAGMGWQGDKEAAGPSKSIPVSEKSSRAGEKESLRGGANSLGTQAQTGKDGEKVKNLLEFDWGDPVWHAKKSSKDSKGANKEQVVKSPEKDEEENPFEGEYGEIGQTMDLVPPLSGPAGPKDSAAPSQQRSPWNIFDRFHSSESIDETQPNKDSQPKKLPPFPHVPSKPPERPPPSAPSAKSTVVTATDATVSVQPATLSLQQEILALKRKALALKREGKAGEAREELRKAKLLERQAGQQGAQAVVASTSTTTTAGRGNVASAHAKVEEVSSTSTAVTPSRPEPPIAVKTSPQAAKSPGHKEEMQKQVRQTKDRMKLQQESLAHKRKAMGLRREGKVDEADAEYELAKALEKQMEDLDPMHGKEDLGDVAGVDDLLDPQLLAALKGVGFGDGDLAGASTAPKGPTKAPTGVPGQPRSDVGSSSRSSLGALEAEKKQLEEQIRAQKLQAVQLKRAGKQAEALDKLRGAKQLEKRLLALAS</sequence>
<feature type="coiled-coil region" evidence="1">
    <location>
        <begin position="417"/>
        <end position="444"/>
    </location>
</feature>
<evidence type="ECO:0000313" key="3">
    <source>
        <dbReference type="EMBL" id="KAG0578854.1"/>
    </source>
</evidence>
<feature type="region of interest" description="Disordered" evidence="2">
    <location>
        <begin position="628"/>
        <end position="656"/>
    </location>
</feature>
<feature type="compositionally biased region" description="Pro residues" evidence="2">
    <location>
        <begin position="986"/>
        <end position="1005"/>
    </location>
</feature>
<feature type="region of interest" description="Disordered" evidence="2">
    <location>
        <begin position="1220"/>
        <end position="1264"/>
    </location>
</feature>
<feature type="coiled-coil region" evidence="1">
    <location>
        <begin position="546"/>
        <end position="573"/>
    </location>
</feature>
<gene>
    <name evidence="3" type="ORF">KC19_4G054500</name>
</gene>
<dbReference type="PANTHER" id="PTHR47553:SF1">
    <property type="entry name" value="RING_FYVE_PHD ZINC FINGER SUPERFAMILY PROTEIN"/>
    <property type="match status" value="1"/>
</dbReference>
<feature type="region of interest" description="Disordered" evidence="2">
    <location>
        <begin position="684"/>
        <end position="722"/>
    </location>
</feature>
<feature type="region of interest" description="Disordered" evidence="2">
    <location>
        <begin position="1063"/>
        <end position="1166"/>
    </location>
</feature>
<keyword evidence="4" id="KW-1185">Reference proteome</keyword>
<feature type="compositionally biased region" description="Low complexity" evidence="2">
    <location>
        <begin position="1245"/>
        <end position="1259"/>
    </location>
</feature>
<protein>
    <submittedName>
        <fullName evidence="3">Uncharacterized protein</fullName>
    </submittedName>
</protein>
<evidence type="ECO:0000313" key="4">
    <source>
        <dbReference type="Proteomes" id="UP000822688"/>
    </source>
</evidence>
<proteinExistence type="predicted"/>